<evidence type="ECO:0000313" key="3">
    <source>
        <dbReference type="EMBL" id="MBW75774.1"/>
    </source>
</evidence>
<feature type="region of interest" description="Disordered" evidence="1">
    <location>
        <begin position="116"/>
        <end position="154"/>
    </location>
</feature>
<reference evidence="3" key="1">
    <citation type="submission" date="2018-01" db="EMBL/GenBank/DDBJ databases">
        <title>An insight into the sialome of Amazonian anophelines.</title>
        <authorList>
            <person name="Ribeiro J.M."/>
            <person name="Scarpassa V."/>
            <person name="Calvo E."/>
        </authorList>
    </citation>
    <scope>NUCLEOTIDE SEQUENCE</scope>
</reference>
<feature type="chain" id="PRO_5014604408" evidence="2">
    <location>
        <begin position="22"/>
        <end position="154"/>
    </location>
</feature>
<evidence type="ECO:0000256" key="1">
    <source>
        <dbReference type="SAM" id="MobiDB-lite"/>
    </source>
</evidence>
<organism evidence="3">
    <name type="scientific">Anopheles darlingi</name>
    <name type="common">Mosquito</name>
    <dbReference type="NCBI Taxonomy" id="43151"/>
    <lineage>
        <taxon>Eukaryota</taxon>
        <taxon>Metazoa</taxon>
        <taxon>Ecdysozoa</taxon>
        <taxon>Arthropoda</taxon>
        <taxon>Hexapoda</taxon>
        <taxon>Insecta</taxon>
        <taxon>Pterygota</taxon>
        <taxon>Neoptera</taxon>
        <taxon>Endopterygota</taxon>
        <taxon>Diptera</taxon>
        <taxon>Nematocera</taxon>
        <taxon>Culicoidea</taxon>
        <taxon>Culicidae</taxon>
        <taxon>Anophelinae</taxon>
        <taxon>Anopheles</taxon>
    </lineage>
</organism>
<dbReference type="EMBL" id="GGFL01011596">
    <property type="protein sequence ID" value="MBW75774.1"/>
    <property type="molecule type" value="Transcribed_RNA"/>
</dbReference>
<evidence type="ECO:0000256" key="2">
    <source>
        <dbReference type="SAM" id="SignalP"/>
    </source>
</evidence>
<feature type="compositionally biased region" description="Basic and acidic residues" evidence="1">
    <location>
        <begin position="116"/>
        <end position="142"/>
    </location>
</feature>
<keyword evidence="2" id="KW-0732">Signal</keyword>
<proteinExistence type="predicted"/>
<name>A0A2M4DDT3_ANODA</name>
<accession>A0A2M4DDT3</accession>
<feature type="signal peptide" evidence="2">
    <location>
        <begin position="1"/>
        <end position="21"/>
    </location>
</feature>
<protein>
    <submittedName>
        <fullName evidence="3">Putative secreted protein</fullName>
    </submittedName>
</protein>
<dbReference type="AlphaFoldDB" id="A0A2M4DDT3"/>
<sequence>MFCDRFSVRWLLMASTPAVVAISRGGGGGGSIKCILDSPHHSTQRQRLLLGVAGANETVDGESNHHKLTRVLRGLRYAAERGTRRTRDDVINCRLEIKCCVKYMLMSCRLAAGGGRREEEGETVFKERERTGEAKKLLESRGKHPRSVSESLGT</sequence>